<reference evidence="1 2" key="1">
    <citation type="journal article" date="2012" name="J. Bacteriol.">
        <title>Complete genome sequence of Alcanivorax dieselolei type strain B5.</title>
        <authorList>
            <person name="Lai Q."/>
            <person name="Li W."/>
            <person name="Shao Z."/>
        </authorList>
    </citation>
    <scope>NUCLEOTIDE SEQUENCE [LARGE SCALE GENOMIC DNA]</scope>
    <source>
        <strain evidence="2">DSM 16502 / CGMCC 1.3690 / B-5</strain>
    </source>
</reference>
<dbReference type="EMBL" id="CP003466">
    <property type="protein sequence ID" value="AFT72665.1"/>
    <property type="molecule type" value="Genomic_DNA"/>
</dbReference>
<evidence type="ECO:0000313" key="2">
    <source>
        <dbReference type="Proteomes" id="UP000006286"/>
    </source>
</evidence>
<accession>K0CJV2</accession>
<keyword evidence="2" id="KW-1185">Reference proteome</keyword>
<dbReference type="HOGENOM" id="CLU_3057783_0_0_6"/>
<evidence type="ECO:0000313" key="1">
    <source>
        <dbReference type="EMBL" id="AFT72665.1"/>
    </source>
</evidence>
<sequence>MWHTIYMAIKNDASSKQRAPSVHIPWSELVPGPLKGSETNLLFLYLNGIPHKY</sequence>
<name>K0CJV2_ALCDB</name>
<dbReference type="STRING" id="930169.B5T_04406"/>
<organism evidence="1 2">
    <name type="scientific">Alcanivorax dieselolei (strain DSM 16502 / CGMCC 1.3690 / MCCC 1A00001 / B-5)</name>
    <name type="common">Alloalcanivorax dieselolei</name>
    <dbReference type="NCBI Taxonomy" id="930169"/>
    <lineage>
        <taxon>Bacteria</taxon>
        <taxon>Pseudomonadati</taxon>
        <taxon>Pseudomonadota</taxon>
        <taxon>Gammaproteobacteria</taxon>
        <taxon>Oceanospirillales</taxon>
        <taxon>Alcanivoracaceae</taxon>
        <taxon>Alloalcanivorax</taxon>
    </lineage>
</organism>
<proteinExistence type="predicted"/>
<protein>
    <submittedName>
        <fullName evidence="1">Uncharacterized protein</fullName>
    </submittedName>
</protein>
<dbReference type="AlphaFoldDB" id="K0CJV2"/>
<gene>
    <name evidence="1" type="ordered locus">B5T_04406</name>
</gene>
<dbReference type="KEGG" id="adi:B5T_04406"/>
<dbReference type="Proteomes" id="UP000006286">
    <property type="component" value="Chromosome"/>
</dbReference>